<dbReference type="Proteomes" id="UP000183760">
    <property type="component" value="Unassembled WGS sequence"/>
</dbReference>
<comment type="subcellular location">
    <subcellularLocation>
        <location evidence="1">Membrane</location>
        <topology evidence="1">Single-pass membrane protein</topology>
    </subcellularLocation>
</comment>
<dbReference type="PANTHER" id="PTHR30386:SF26">
    <property type="entry name" value="TRANSPORT PROTEIN COMB"/>
    <property type="match status" value="1"/>
</dbReference>
<dbReference type="Gene3D" id="1.10.287.470">
    <property type="entry name" value="Helix hairpin bin"/>
    <property type="match status" value="1"/>
</dbReference>
<sequence>MTGKPSIFRKEALEYYQQHRRQEGDVLLLAPGWTRWTYWVLMGMLALGVLLCVVGTVSEYAEGPALVRVERRRDVMAQVAGVVATVDVQPGQRVEAGQTLVTFQADEEHSALSRIEHEMDLLLVRYMRDLSDQSARQALTSLRAERELAQARLSSRALKAPMAGVVGDLRIQPGQYTEAGAPVASLVEDDSSAYLLAFLPGYYRPFLRPGMSLRVELDGFRYDYRELVIDSVGEQLIGPAELQRYLGPGLADTVETTGPIVLVRAAIPSRTFAVNGRMLGYFDGMPARAQAAVRAEPIFVTLIPGLKVLLPHDE</sequence>
<dbReference type="RefSeq" id="WP_046714563.1">
    <property type="nucleotide sequence ID" value="NZ_BJXR01000031.1"/>
</dbReference>
<gene>
    <name evidence="7" type="ORF">MFU01_41160</name>
    <name evidence="8" type="ORF">SAMN05443572_105337</name>
</gene>
<evidence type="ECO:0000313" key="9">
    <source>
        <dbReference type="Proteomes" id="UP000183760"/>
    </source>
</evidence>
<reference evidence="7 10" key="2">
    <citation type="submission" date="2019-07" db="EMBL/GenBank/DDBJ databases">
        <title>Whole genome shotgun sequence of Myxococcus fulvus NBRC 100333.</title>
        <authorList>
            <person name="Hosoyama A."/>
            <person name="Uohara A."/>
            <person name="Ohji S."/>
            <person name="Ichikawa N."/>
        </authorList>
    </citation>
    <scope>NUCLEOTIDE SEQUENCE [LARGE SCALE GENOMIC DNA]</scope>
    <source>
        <strain evidence="7 10">NBRC 100333</strain>
    </source>
</reference>
<dbReference type="InterPro" id="IPR058647">
    <property type="entry name" value="BSH_CzcB-like"/>
</dbReference>
<keyword evidence="4 5" id="KW-0472">Membrane</keyword>
<comment type="caution">
    <text evidence="7">The sequence shown here is derived from an EMBL/GenBank/DDBJ whole genome shotgun (WGS) entry which is preliminary data.</text>
</comment>
<accession>A0A511T4J5</accession>
<keyword evidence="2 5" id="KW-0812">Transmembrane</keyword>
<dbReference type="Gene3D" id="2.40.50.100">
    <property type="match status" value="2"/>
</dbReference>
<protein>
    <submittedName>
        <fullName evidence="8">Membrane fusion protein, multidrug efflux system</fullName>
    </submittedName>
</protein>
<name>A0A511T4J5_MYXFU</name>
<feature type="transmembrane region" description="Helical" evidence="5">
    <location>
        <begin position="36"/>
        <end position="58"/>
    </location>
</feature>
<evidence type="ECO:0000259" key="6">
    <source>
        <dbReference type="Pfam" id="PF25973"/>
    </source>
</evidence>
<dbReference type="AlphaFoldDB" id="A0A511T4J5"/>
<evidence type="ECO:0000313" key="10">
    <source>
        <dbReference type="Proteomes" id="UP000321514"/>
    </source>
</evidence>
<evidence type="ECO:0000256" key="3">
    <source>
        <dbReference type="ARBA" id="ARBA00022989"/>
    </source>
</evidence>
<evidence type="ECO:0000313" key="7">
    <source>
        <dbReference type="EMBL" id="GEN09079.1"/>
    </source>
</evidence>
<reference evidence="8 9" key="1">
    <citation type="submission" date="2016-10" db="EMBL/GenBank/DDBJ databases">
        <authorList>
            <person name="Varghese N."/>
            <person name="Submissions S."/>
        </authorList>
    </citation>
    <scope>NUCLEOTIDE SEQUENCE [LARGE SCALE GENOMIC DNA]</scope>
    <source>
        <strain evidence="8 9">DSM 16525</strain>
    </source>
</reference>
<evidence type="ECO:0000256" key="4">
    <source>
        <dbReference type="ARBA" id="ARBA00023136"/>
    </source>
</evidence>
<evidence type="ECO:0000256" key="2">
    <source>
        <dbReference type="ARBA" id="ARBA00022692"/>
    </source>
</evidence>
<keyword evidence="9" id="KW-1185">Reference proteome</keyword>
<evidence type="ECO:0000256" key="5">
    <source>
        <dbReference type="SAM" id="Phobius"/>
    </source>
</evidence>
<dbReference type="InterPro" id="IPR050739">
    <property type="entry name" value="MFP"/>
</dbReference>
<feature type="domain" description="CzcB-like barrel-sandwich hybrid" evidence="6">
    <location>
        <begin position="74"/>
        <end position="183"/>
    </location>
</feature>
<dbReference type="STRING" id="1334629.MFUL124B02_26895"/>
<dbReference type="Proteomes" id="UP000321514">
    <property type="component" value="Unassembled WGS sequence"/>
</dbReference>
<keyword evidence="3 5" id="KW-1133">Transmembrane helix</keyword>
<dbReference type="OrthoDB" id="5522338at2"/>
<evidence type="ECO:0000313" key="8">
    <source>
        <dbReference type="EMBL" id="SEU15170.1"/>
    </source>
</evidence>
<dbReference type="Pfam" id="PF25973">
    <property type="entry name" value="BSH_CzcB"/>
    <property type="match status" value="1"/>
</dbReference>
<dbReference type="EMBL" id="FOIB01000005">
    <property type="protein sequence ID" value="SEU15170.1"/>
    <property type="molecule type" value="Genomic_DNA"/>
</dbReference>
<organism evidence="7 10">
    <name type="scientific">Myxococcus fulvus</name>
    <dbReference type="NCBI Taxonomy" id="33"/>
    <lineage>
        <taxon>Bacteria</taxon>
        <taxon>Pseudomonadati</taxon>
        <taxon>Myxococcota</taxon>
        <taxon>Myxococcia</taxon>
        <taxon>Myxococcales</taxon>
        <taxon>Cystobacterineae</taxon>
        <taxon>Myxococcaceae</taxon>
        <taxon>Myxococcus</taxon>
    </lineage>
</organism>
<dbReference type="EMBL" id="BJXR01000031">
    <property type="protein sequence ID" value="GEN09079.1"/>
    <property type="molecule type" value="Genomic_DNA"/>
</dbReference>
<dbReference type="SUPFAM" id="SSF111369">
    <property type="entry name" value="HlyD-like secretion proteins"/>
    <property type="match status" value="1"/>
</dbReference>
<proteinExistence type="predicted"/>
<dbReference type="PANTHER" id="PTHR30386">
    <property type="entry name" value="MEMBRANE FUSION SUBUNIT OF EMRAB-TOLC MULTIDRUG EFFLUX PUMP"/>
    <property type="match status" value="1"/>
</dbReference>
<evidence type="ECO:0000256" key="1">
    <source>
        <dbReference type="ARBA" id="ARBA00004167"/>
    </source>
</evidence>
<dbReference type="GO" id="GO:0016020">
    <property type="term" value="C:membrane"/>
    <property type="evidence" value="ECO:0007669"/>
    <property type="project" value="UniProtKB-SubCell"/>
</dbReference>